<dbReference type="EMBL" id="JAMKFB020000023">
    <property type="protein sequence ID" value="KAL0158059.1"/>
    <property type="molecule type" value="Genomic_DNA"/>
</dbReference>
<feature type="region of interest" description="Disordered" evidence="1">
    <location>
        <begin position="1"/>
        <end position="29"/>
    </location>
</feature>
<comment type="caution">
    <text evidence="2">The sequence shown here is derived from an EMBL/GenBank/DDBJ whole genome shotgun (WGS) entry which is preliminary data.</text>
</comment>
<name>A0ABD0N7G4_CIRMR</name>
<sequence length="105" mass="10634">GVSSCLDPPRTSEGFLTAPPSGEVTPTTPAPHEQALVQQVHQPITELLLADSSPDSHGALAGAGLPQLSAPDRPNCEAEASQMEMSPAPTIGERGGGGALDAVRE</sequence>
<protein>
    <recommendedName>
        <fullName evidence="4">Androgen receptor</fullName>
    </recommendedName>
</protein>
<dbReference type="AlphaFoldDB" id="A0ABD0N7G4"/>
<evidence type="ECO:0000256" key="1">
    <source>
        <dbReference type="SAM" id="MobiDB-lite"/>
    </source>
</evidence>
<reference evidence="2 3" key="1">
    <citation type="submission" date="2024-05" db="EMBL/GenBank/DDBJ databases">
        <title>Genome sequencing and assembly of Indian major carp, Cirrhinus mrigala (Hamilton, 1822).</title>
        <authorList>
            <person name="Mohindra V."/>
            <person name="Chowdhury L.M."/>
            <person name="Lal K."/>
            <person name="Jena J.K."/>
        </authorList>
    </citation>
    <scope>NUCLEOTIDE SEQUENCE [LARGE SCALE GENOMIC DNA]</scope>
    <source>
        <strain evidence="2">CM1030</strain>
        <tissue evidence="2">Blood</tissue>
    </source>
</reference>
<evidence type="ECO:0000313" key="2">
    <source>
        <dbReference type="EMBL" id="KAL0158059.1"/>
    </source>
</evidence>
<gene>
    <name evidence="2" type="ORF">M9458_046135</name>
</gene>
<feature type="non-terminal residue" evidence="2">
    <location>
        <position position="1"/>
    </location>
</feature>
<accession>A0ABD0N7G4</accession>
<proteinExistence type="predicted"/>
<keyword evidence="3" id="KW-1185">Reference proteome</keyword>
<dbReference type="Proteomes" id="UP001529510">
    <property type="component" value="Unassembled WGS sequence"/>
</dbReference>
<evidence type="ECO:0000313" key="3">
    <source>
        <dbReference type="Proteomes" id="UP001529510"/>
    </source>
</evidence>
<evidence type="ECO:0008006" key="4">
    <source>
        <dbReference type="Google" id="ProtNLM"/>
    </source>
</evidence>
<feature type="region of interest" description="Disordered" evidence="1">
    <location>
        <begin position="52"/>
        <end position="105"/>
    </location>
</feature>
<feature type="non-terminal residue" evidence="2">
    <location>
        <position position="105"/>
    </location>
</feature>
<organism evidence="2 3">
    <name type="scientific">Cirrhinus mrigala</name>
    <name type="common">Mrigala</name>
    <dbReference type="NCBI Taxonomy" id="683832"/>
    <lineage>
        <taxon>Eukaryota</taxon>
        <taxon>Metazoa</taxon>
        <taxon>Chordata</taxon>
        <taxon>Craniata</taxon>
        <taxon>Vertebrata</taxon>
        <taxon>Euteleostomi</taxon>
        <taxon>Actinopterygii</taxon>
        <taxon>Neopterygii</taxon>
        <taxon>Teleostei</taxon>
        <taxon>Ostariophysi</taxon>
        <taxon>Cypriniformes</taxon>
        <taxon>Cyprinidae</taxon>
        <taxon>Labeoninae</taxon>
        <taxon>Labeonini</taxon>
        <taxon>Cirrhinus</taxon>
    </lineage>
</organism>